<dbReference type="InterPro" id="IPR003593">
    <property type="entry name" value="AAA+_ATPase"/>
</dbReference>
<dbReference type="GO" id="GO:0043190">
    <property type="term" value="C:ATP-binding cassette (ABC) transporter complex"/>
    <property type="evidence" value="ECO:0007669"/>
    <property type="project" value="TreeGrafter"/>
</dbReference>
<keyword evidence="7" id="KW-1278">Translocase</keyword>
<protein>
    <submittedName>
        <fullName evidence="10">Energy-coupling factor transporter ATPase</fullName>
    </submittedName>
</protein>
<dbReference type="Pfam" id="PF00005">
    <property type="entry name" value="ABC_tran"/>
    <property type="match status" value="1"/>
</dbReference>
<dbReference type="InterPro" id="IPR030947">
    <property type="entry name" value="EcfA_1"/>
</dbReference>
<dbReference type="PROSITE" id="PS00211">
    <property type="entry name" value="ABC_TRANSPORTER_1"/>
    <property type="match status" value="1"/>
</dbReference>
<dbReference type="Proteomes" id="UP000462363">
    <property type="component" value="Unassembled WGS sequence"/>
</dbReference>
<dbReference type="NCBIfam" id="NF010167">
    <property type="entry name" value="PRK13648.1"/>
    <property type="match status" value="1"/>
</dbReference>
<dbReference type="CDD" id="cd03225">
    <property type="entry name" value="ABC_cobalt_CbiO_domain1"/>
    <property type="match status" value="1"/>
</dbReference>
<dbReference type="PANTHER" id="PTHR43553:SF24">
    <property type="entry name" value="ENERGY-COUPLING FACTOR TRANSPORTER ATP-BINDING PROTEIN ECFA1"/>
    <property type="match status" value="1"/>
</dbReference>
<comment type="subcellular location">
    <subcellularLocation>
        <location evidence="1">Cell membrane</location>
        <topology evidence="1">Peripheral membrane protein</topology>
    </subcellularLocation>
</comment>
<dbReference type="InterPro" id="IPR017871">
    <property type="entry name" value="ABC_transporter-like_CS"/>
</dbReference>
<dbReference type="NCBIfam" id="TIGR04520">
    <property type="entry name" value="ECF_ATPase_1"/>
    <property type="match status" value="1"/>
</dbReference>
<accession>A0A844FBF9</accession>
<keyword evidence="6" id="KW-0067">ATP-binding</keyword>
<dbReference type="InterPro" id="IPR015856">
    <property type="entry name" value="ABC_transpr_CbiO/EcfA_su"/>
</dbReference>
<dbReference type="InterPro" id="IPR050095">
    <property type="entry name" value="ECF_ABC_transporter_ATP-bd"/>
</dbReference>
<dbReference type="InterPro" id="IPR027417">
    <property type="entry name" value="P-loop_NTPase"/>
</dbReference>
<dbReference type="InterPro" id="IPR003439">
    <property type="entry name" value="ABC_transporter-like_ATP-bd"/>
</dbReference>
<comment type="caution">
    <text evidence="10">The sequence shown here is derived from an EMBL/GenBank/DDBJ whole genome shotgun (WGS) entry which is preliminary data.</text>
</comment>
<organism evidence="10 11">
    <name type="scientific">Clostridium scindens (strain JCM 10418 / VPI 12708)</name>
    <dbReference type="NCBI Taxonomy" id="29347"/>
    <lineage>
        <taxon>Bacteria</taxon>
        <taxon>Bacillati</taxon>
        <taxon>Bacillota</taxon>
        <taxon>Clostridia</taxon>
        <taxon>Lachnospirales</taxon>
        <taxon>Lachnospiraceae</taxon>
    </lineage>
</organism>
<name>A0A844FBF9_CLOSV</name>
<evidence type="ECO:0000313" key="10">
    <source>
        <dbReference type="EMBL" id="MSS39929.1"/>
    </source>
</evidence>
<dbReference type="GO" id="GO:0042626">
    <property type="term" value="F:ATPase-coupled transmembrane transporter activity"/>
    <property type="evidence" value="ECO:0007669"/>
    <property type="project" value="TreeGrafter"/>
</dbReference>
<evidence type="ECO:0000256" key="2">
    <source>
        <dbReference type="ARBA" id="ARBA00005417"/>
    </source>
</evidence>
<dbReference type="SUPFAM" id="SSF52540">
    <property type="entry name" value="P-loop containing nucleoside triphosphate hydrolases"/>
    <property type="match status" value="1"/>
</dbReference>
<evidence type="ECO:0000256" key="4">
    <source>
        <dbReference type="ARBA" id="ARBA00022475"/>
    </source>
</evidence>
<evidence type="ECO:0000256" key="1">
    <source>
        <dbReference type="ARBA" id="ARBA00004202"/>
    </source>
</evidence>
<dbReference type="Gene3D" id="3.40.50.300">
    <property type="entry name" value="P-loop containing nucleotide triphosphate hydrolases"/>
    <property type="match status" value="1"/>
</dbReference>
<evidence type="ECO:0000256" key="8">
    <source>
        <dbReference type="ARBA" id="ARBA00023136"/>
    </source>
</evidence>
<dbReference type="GO" id="GO:0016887">
    <property type="term" value="F:ATP hydrolysis activity"/>
    <property type="evidence" value="ECO:0007669"/>
    <property type="project" value="InterPro"/>
</dbReference>
<comment type="similarity">
    <text evidence="2">Belongs to the ABC transporter superfamily.</text>
</comment>
<gene>
    <name evidence="10" type="ORF">FYJ37_06085</name>
</gene>
<dbReference type="PANTHER" id="PTHR43553">
    <property type="entry name" value="HEAVY METAL TRANSPORTER"/>
    <property type="match status" value="1"/>
</dbReference>
<evidence type="ECO:0000256" key="7">
    <source>
        <dbReference type="ARBA" id="ARBA00022967"/>
    </source>
</evidence>
<dbReference type="PROSITE" id="PS50893">
    <property type="entry name" value="ABC_TRANSPORTER_2"/>
    <property type="match status" value="1"/>
</dbReference>
<reference evidence="10 11" key="1">
    <citation type="submission" date="2019-08" db="EMBL/GenBank/DDBJ databases">
        <title>In-depth cultivation of the pig gut microbiome towards novel bacterial diversity and tailored functional studies.</title>
        <authorList>
            <person name="Wylensek D."/>
            <person name="Hitch T.C.A."/>
            <person name="Clavel T."/>
        </authorList>
    </citation>
    <scope>NUCLEOTIDE SEQUENCE [LARGE SCALE GENOMIC DNA]</scope>
    <source>
        <strain evidence="10 11">BL-389-WT-3D</strain>
    </source>
</reference>
<keyword evidence="8" id="KW-0472">Membrane</keyword>
<dbReference type="AlphaFoldDB" id="A0A844FBF9"/>
<feature type="domain" description="ABC transporter" evidence="9">
    <location>
        <begin position="8"/>
        <end position="251"/>
    </location>
</feature>
<evidence type="ECO:0000313" key="11">
    <source>
        <dbReference type="Proteomes" id="UP000462363"/>
    </source>
</evidence>
<evidence type="ECO:0000256" key="3">
    <source>
        <dbReference type="ARBA" id="ARBA00022448"/>
    </source>
</evidence>
<keyword evidence="5" id="KW-0547">Nucleotide-binding</keyword>
<evidence type="ECO:0000256" key="6">
    <source>
        <dbReference type="ARBA" id="ARBA00022840"/>
    </source>
</evidence>
<dbReference type="EMBL" id="VUMB01000010">
    <property type="protein sequence ID" value="MSS39929.1"/>
    <property type="molecule type" value="Genomic_DNA"/>
</dbReference>
<evidence type="ECO:0000259" key="9">
    <source>
        <dbReference type="PROSITE" id="PS50893"/>
    </source>
</evidence>
<dbReference type="SMART" id="SM00382">
    <property type="entry name" value="AAA"/>
    <property type="match status" value="1"/>
</dbReference>
<evidence type="ECO:0000256" key="5">
    <source>
        <dbReference type="ARBA" id="ARBA00022741"/>
    </source>
</evidence>
<keyword evidence="3" id="KW-0813">Transport</keyword>
<proteinExistence type="inferred from homology"/>
<sequence length="287" mass="32086">MEKGYDMVQTEKLIFEYEKRDEEGNVIGKSRAIDEVDIDVKEGQFIAILGHNGSGKSTLAKHINAILVPTEGTVWVNGLDTTDPAELWNVRQSAGMVFQNPDNQIIGTVVEEDVGFGPENLGVPTDEIWQRVEESLKAVGMIEYRHHSPNKLSGGQKQRVAIAGVVAMEPKCIVLDEPTAMLDPVGRKEVLKTVKKLREQKKVTVILITHYMEEVIDADKIYVMDHGRVVMEGTPKEVFSQVDELKKYRLDVPQVTILADELKKQGLDIPSGILRKEELVEALCQLD</sequence>
<keyword evidence="4" id="KW-1003">Cell membrane</keyword>
<dbReference type="FunFam" id="3.40.50.300:FF:000224">
    <property type="entry name" value="Energy-coupling factor transporter ATP-binding protein EcfA"/>
    <property type="match status" value="1"/>
</dbReference>
<dbReference type="GO" id="GO:0005524">
    <property type="term" value="F:ATP binding"/>
    <property type="evidence" value="ECO:0007669"/>
    <property type="project" value="UniProtKB-KW"/>
</dbReference>